<dbReference type="Pfam" id="PF01323">
    <property type="entry name" value="DSBA"/>
    <property type="match status" value="1"/>
</dbReference>
<dbReference type="PANTHER" id="PTHR13887">
    <property type="entry name" value="GLUTATHIONE S-TRANSFERASE KAPPA"/>
    <property type="match status" value="1"/>
</dbReference>
<sequence length="200" mass="22282">MRIEVFSDMVCPWCYIGKRRLETALSRVEEPAEIVWRGFQLDPYYVSERPETLHEAHIGRYGVSEAESERRIRTITELAAREGLHYRLDRAIVVNTLDAHRLVHHAATHGKGIEVVEALMRAYAVEGRSIADPETLAELATAAGLPPLEPGAYAERVAADRERAHRYGVTGVPTLVVNESYGLVSPEVADLINVLTSARI</sequence>
<protein>
    <submittedName>
        <fullName evidence="2">DsbA family protein</fullName>
    </submittedName>
</protein>
<dbReference type="InterPro" id="IPR001853">
    <property type="entry name" value="DSBA-like_thioredoxin_dom"/>
</dbReference>
<evidence type="ECO:0000259" key="1">
    <source>
        <dbReference type="Pfam" id="PF01323"/>
    </source>
</evidence>
<dbReference type="RefSeq" id="WP_160821233.1">
    <property type="nucleotide sequence ID" value="NZ_JBHSXE010000001.1"/>
</dbReference>
<evidence type="ECO:0000313" key="3">
    <source>
        <dbReference type="Proteomes" id="UP001596380"/>
    </source>
</evidence>
<name>A0ABW2CPR1_9ACTN</name>
<dbReference type="Gene3D" id="3.40.30.10">
    <property type="entry name" value="Glutaredoxin"/>
    <property type="match status" value="1"/>
</dbReference>
<reference evidence="3" key="1">
    <citation type="journal article" date="2019" name="Int. J. Syst. Evol. Microbiol.">
        <title>The Global Catalogue of Microorganisms (GCM) 10K type strain sequencing project: providing services to taxonomists for standard genome sequencing and annotation.</title>
        <authorList>
            <consortium name="The Broad Institute Genomics Platform"/>
            <consortium name="The Broad Institute Genome Sequencing Center for Infectious Disease"/>
            <person name="Wu L."/>
            <person name="Ma J."/>
        </authorList>
    </citation>
    <scope>NUCLEOTIDE SEQUENCE [LARGE SCALE GENOMIC DNA]</scope>
    <source>
        <strain evidence="3">JCM 3369</strain>
    </source>
</reference>
<gene>
    <name evidence="2" type="ORF">ACFQKB_27935</name>
</gene>
<dbReference type="SUPFAM" id="SSF52833">
    <property type="entry name" value="Thioredoxin-like"/>
    <property type="match status" value="1"/>
</dbReference>
<evidence type="ECO:0000313" key="2">
    <source>
        <dbReference type="EMBL" id="MFC6883619.1"/>
    </source>
</evidence>
<dbReference type="EMBL" id="JBHSXS010000020">
    <property type="protein sequence ID" value="MFC6883619.1"/>
    <property type="molecule type" value="Genomic_DNA"/>
</dbReference>
<dbReference type="InterPro" id="IPR036249">
    <property type="entry name" value="Thioredoxin-like_sf"/>
</dbReference>
<accession>A0ABW2CPR1</accession>
<dbReference type="CDD" id="cd03024">
    <property type="entry name" value="DsbA_FrnE"/>
    <property type="match status" value="1"/>
</dbReference>
<feature type="domain" description="DSBA-like thioredoxin" evidence="1">
    <location>
        <begin position="3"/>
        <end position="180"/>
    </location>
</feature>
<organism evidence="2 3">
    <name type="scientific">Actinomadura yumaensis</name>
    <dbReference type="NCBI Taxonomy" id="111807"/>
    <lineage>
        <taxon>Bacteria</taxon>
        <taxon>Bacillati</taxon>
        <taxon>Actinomycetota</taxon>
        <taxon>Actinomycetes</taxon>
        <taxon>Streptosporangiales</taxon>
        <taxon>Thermomonosporaceae</taxon>
        <taxon>Actinomadura</taxon>
    </lineage>
</organism>
<comment type="caution">
    <text evidence="2">The sequence shown here is derived from an EMBL/GenBank/DDBJ whole genome shotgun (WGS) entry which is preliminary data.</text>
</comment>
<dbReference type="PANTHER" id="PTHR13887:SF41">
    <property type="entry name" value="THIOREDOXIN SUPERFAMILY PROTEIN"/>
    <property type="match status" value="1"/>
</dbReference>
<keyword evidence="3" id="KW-1185">Reference proteome</keyword>
<dbReference type="Proteomes" id="UP001596380">
    <property type="component" value="Unassembled WGS sequence"/>
</dbReference>
<proteinExistence type="predicted"/>